<reference evidence="8" key="1">
    <citation type="submission" date="2022-10" db="EMBL/GenBank/DDBJ databases">
        <title>Genome assembly of Pristionchus species.</title>
        <authorList>
            <person name="Yoshida K."/>
            <person name="Sommer R.J."/>
        </authorList>
    </citation>
    <scope>NUCLEOTIDE SEQUENCE [LARGE SCALE GENOMIC DNA]</scope>
    <source>
        <strain evidence="8">RS5460</strain>
    </source>
</reference>
<dbReference type="SMART" id="SM00248">
    <property type="entry name" value="ANK"/>
    <property type="match status" value="2"/>
</dbReference>
<dbReference type="FunFam" id="1.25.40.20:FF:000590">
    <property type="entry name" value="Protein CBG13985"/>
    <property type="match status" value="1"/>
</dbReference>
<dbReference type="Pfam" id="PF00023">
    <property type="entry name" value="Ank"/>
    <property type="match status" value="1"/>
</dbReference>
<dbReference type="PROSITE" id="PS50297">
    <property type="entry name" value="ANK_REP_REGION"/>
    <property type="match status" value="1"/>
</dbReference>
<dbReference type="GO" id="GO:0051301">
    <property type="term" value="P:cell division"/>
    <property type="evidence" value="ECO:0007669"/>
    <property type="project" value="UniProtKB-KW"/>
</dbReference>
<dbReference type="Gene3D" id="1.25.40.20">
    <property type="entry name" value="Ankyrin repeat-containing domain"/>
    <property type="match status" value="1"/>
</dbReference>
<evidence type="ECO:0000256" key="5">
    <source>
        <dbReference type="PROSITE-ProRule" id="PRU00023"/>
    </source>
</evidence>
<evidence type="ECO:0000313" key="8">
    <source>
        <dbReference type="Proteomes" id="UP001328107"/>
    </source>
</evidence>
<gene>
    <name evidence="7" type="ORF">PMAYCL1PPCAC_18242</name>
</gene>
<feature type="domain" description="ANKLE2 third alpha/beta" evidence="6">
    <location>
        <begin position="266"/>
        <end position="364"/>
    </location>
</feature>
<dbReference type="SUPFAM" id="SSF48403">
    <property type="entry name" value="Ankyrin repeat"/>
    <property type="match status" value="1"/>
</dbReference>
<dbReference type="InterPro" id="IPR002110">
    <property type="entry name" value="Ankyrin_rpt"/>
</dbReference>
<accession>A0AAN5CP85</accession>
<comment type="caution">
    <text evidence="7">The sequence shown here is derived from an EMBL/GenBank/DDBJ whole genome shotgun (WGS) entry which is preliminary data.</text>
</comment>
<proteinExistence type="inferred from homology"/>
<keyword evidence="8" id="KW-1185">Reference proteome</keyword>
<dbReference type="AlphaFoldDB" id="A0AAN5CP85"/>
<dbReference type="GO" id="GO:0005783">
    <property type="term" value="C:endoplasmic reticulum"/>
    <property type="evidence" value="ECO:0007669"/>
    <property type="project" value="TreeGrafter"/>
</dbReference>
<dbReference type="GO" id="GO:0051721">
    <property type="term" value="F:protein phosphatase 2A binding"/>
    <property type="evidence" value="ECO:0007669"/>
    <property type="project" value="TreeGrafter"/>
</dbReference>
<dbReference type="Pfam" id="PF24567">
    <property type="entry name" value="ANKLE2_3rd"/>
    <property type="match status" value="1"/>
</dbReference>
<feature type="non-terminal residue" evidence="7">
    <location>
        <position position="1"/>
    </location>
</feature>
<keyword evidence="2" id="KW-0132">Cell division</keyword>
<organism evidence="7 8">
    <name type="scientific">Pristionchus mayeri</name>
    <dbReference type="NCBI Taxonomy" id="1317129"/>
    <lineage>
        <taxon>Eukaryota</taxon>
        <taxon>Metazoa</taxon>
        <taxon>Ecdysozoa</taxon>
        <taxon>Nematoda</taxon>
        <taxon>Chromadorea</taxon>
        <taxon>Rhabditida</taxon>
        <taxon>Rhabditina</taxon>
        <taxon>Diplogasteromorpha</taxon>
        <taxon>Diplogasteroidea</taxon>
        <taxon>Neodiplogasteridae</taxon>
        <taxon>Pristionchus</taxon>
    </lineage>
</organism>
<dbReference type="EMBL" id="BTRK01000004">
    <property type="protein sequence ID" value="GMR48047.1"/>
    <property type="molecule type" value="Genomic_DNA"/>
</dbReference>
<dbReference type="PANTHER" id="PTHR12349">
    <property type="entry name" value="ANKYRIN REPEAT AND LEM DOMAIN-CONTAINING PROTEIN 2"/>
    <property type="match status" value="1"/>
</dbReference>
<evidence type="ECO:0000256" key="1">
    <source>
        <dbReference type="ARBA" id="ARBA00007597"/>
    </source>
</evidence>
<keyword evidence="4" id="KW-0131">Cell cycle</keyword>
<comment type="similarity">
    <text evidence="1">Belongs to the ANKLE2 family.</text>
</comment>
<name>A0AAN5CP85_9BILA</name>
<feature type="repeat" description="ANK" evidence="5">
    <location>
        <begin position="201"/>
        <end position="222"/>
    </location>
</feature>
<dbReference type="InterPro" id="IPR056237">
    <property type="entry name" value="ANKLE2_3rd"/>
</dbReference>
<sequence>AMDSGDSENIAPTSPVFAVYYPDDIKNSPRILYQSVKEAAKFANSPEGRIRGARFRRFGNSCEASNFYESGDAPPPPKTGDCVAAADPVVAFPSVNRIQMNQLKKAIESNNFDEFIKLVGPNPRFLINTSGDTAAIVQEGFRFNSLHIAARHGSAPIAHFILKSVSDTHYLMGLYGTNESDANFRKENILKSFLNTPDKGNGDTPLHLASKWGHVEVARIIVAYRQTIRDFKNKNNEMPLDVVCSRYNGERKEELAKQMRIIIHSYYVALYRCSDHSLPTRWIVCDEYPCASLCPPPLHSPLSPILAPFLLTALAGPFENVEKANQLEKRWKAQGLDRRRADFDRGAEKVGREIAEKEGIEWMESWPFHHEPIDMKSNNG</sequence>
<protein>
    <recommendedName>
        <fullName evidence="6">ANKLE2 third alpha/beta domain-containing protein</fullName>
    </recommendedName>
</protein>
<evidence type="ECO:0000313" key="7">
    <source>
        <dbReference type="EMBL" id="GMR48047.1"/>
    </source>
</evidence>
<evidence type="ECO:0000256" key="4">
    <source>
        <dbReference type="ARBA" id="ARBA00023306"/>
    </source>
</evidence>
<evidence type="ECO:0000259" key="6">
    <source>
        <dbReference type="Pfam" id="PF24567"/>
    </source>
</evidence>
<dbReference type="PANTHER" id="PTHR12349:SF4">
    <property type="entry name" value="ANKYRIN REPEAT AND LEM DOMAIN-CONTAINING PROTEIN 2"/>
    <property type="match status" value="1"/>
</dbReference>
<evidence type="ECO:0000256" key="2">
    <source>
        <dbReference type="ARBA" id="ARBA00022618"/>
    </source>
</evidence>
<dbReference type="Proteomes" id="UP001328107">
    <property type="component" value="Unassembled WGS sequence"/>
</dbReference>
<dbReference type="PROSITE" id="PS50088">
    <property type="entry name" value="ANK_REPEAT"/>
    <property type="match status" value="1"/>
</dbReference>
<evidence type="ECO:0000256" key="3">
    <source>
        <dbReference type="ARBA" id="ARBA00023043"/>
    </source>
</evidence>
<dbReference type="InterPro" id="IPR036770">
    <property type="entry name" value="Ankyrin_rpt-contain_sf"/>
</dbReference>
<keyword evidence="3 5" id="KW-0040">ANK repeat</keyword>